<feature type="signal peptide" evidence="5">
    <location>
        <begin position="1"/>
        <end position="20"/>
    </location>
</feature>
<evidence type="ECO:0000256" key="1">
    <source>
        <dbReference type="ARBA" id="ARBA00011028"/>
    </source>
</evidence>
<protein>
    <submittedName>
        <fullName evidence="6">Zinc ABC transporter substrate-binding protein</fullName>
    </submittedName>
</protein>
<reference evidence="6 7" key="1">
    <citation type="submission" date="2018-08" db="EMBL/GenBank/DDBJ databases">
        <title>A genome reference for cultivated species of the human gut microbiota.</title>
        <authorList>
            <person name="Zou Y."/>
            <person name="Xue W."/>
            <person name="Luo G."/>
        </authorList>
    </citation>
    <scope>NUCLEOTIDE SEQUENCE [LARGE SCALE GENOMIC DNA]</scope>
    <source>
        <strain evidence="6 7">AM37-3BH</strain>
    </source>
</reference>
<dbReference type="PANTHER" id="PTHR42953:SF3">
    <property type="entry name" value="HIGH-AFFINITY ZINC UPTAKE SYSTEM PROTEIN ZNUA"/>
    <property type="match status" value="1"/>
</dbReference>
<evidence type="ECO:0000256" key="3">
    <source>
        <dbReference type="ARBA" id="ARBA00022729"/>
    </source>
</evidence>
<dbReference type="Gene3D" id="3.40.50.1980">
    <property type="entry name" value="Nitrogenase molybdenum iron protein domain"/>
    <property type="match status" value="2"/>
</dbReference>
<feature type="chain" id="PRO_5038398395" evidence="5">
    <location>
        <begin position="21"/>
        <end position="329"/>
    </location>
</feature>
<sequence>MKGKYLSILLIAVMAILGLAACGQNLSNNSSENGKIKVVTTIFPEYDWVKQIAGEQASDMDITMLLDNGVDLHSYQPTAADIMKISDCDLFIYVGGESDTWVDDALKEAVNKNMKVINLLDVLGDSVKEEEVVEGMQAEEEEESGEEEEEPEYDEHVWLSLKNAKVLCKAIADNLSEIDSEHKAVYDANVSSYIGKLDELDAQYKSAVESSSKKTILFGDRFPFRYLVDDYGLNYYAAFVGCSAESEASFETISFLSKKTDELGLKSILTIEKSDKKIAKTIISNTRNKNQKILEMDSLQSTTSKDAANGTTYLSVMQNNLNVLKEALQ</sequence>
<organism evidence="6 7">
    <name type="scientific">Lachnospira eligens</name>
    <dbReference type="NCBI Taxonomy" id="39485"/>
    <lineage>
        <taxon>Bacteria</taxon>
        <taxon>Bacillati</taxon>
        <taxon>Bacillota</taxon>
        <taxon>Clostridia</taxon>
        <taxon>Lachnospirales</taxon>
        <taxon>Lachnospiraceae</taxon>
        <taxon>Lachnospira</taxon>
    </lineage>
</organism>
<keyword evidence="3 5" id="KW-0732">Signal</keyword>
<comment type="similarity">
    <text evidence="1">Belongs to the bacterial solute-binding protein 9 family.</text>
</comment>
<dbReference type="PROSITE" id="PS51257">
    <property type="entry name" value="PROKAR_LIPOPROTEIN"/>
    <property type="match status" value="1"/>
</dbReference>
<dbReference type="EMBL" id="QSHM01000018">
    <property type="protein sequence ID" value="RHC11687.1"/>
    <property type="molecule type" value="Genomic_DNA"/>
</dbReference>
<evidence type="ECO:0000313" key="6">
    <source>
        <dbReference type="EMBL" id="RHC11687.1"/>
    </source>
</evidence>
<dbReference type="InterPro" id="IPR006127">
    <property type="entry name" value="ZnuA-like"/>
</dbReference>
<gene>
    <name evidence="6" type="ORF">DW858_12240</name>
</gene>
<keyword evidence="2" id="KW-0813">Transport</keyword>
<dbReference type="InterPro" id="IPR050492">
    <property type="entry name" value="Bact_metal-bind_prot9"/>
</dbReference>
<dbReference type="Proteomes" id="UP000285844">
    <property type="component" value="Unassembled WGS sequence"/>
</dbReference>
<dbReference type="Pfam" id="PF01297">
    <property type="entry name" value="ZnuA"/>
    <property type="match status" value="1"/>
</dbReference>
<accession>A0A413YRI7</accession>
<dbReference type="SUPFAM" id="SSF53807">
    <property type="entry name" value="Helical backbone' metal receptor"/>
    <property type="match status" value="1"/>
</dbReference>
<evidence type="ECO:0000313" key="7">
    <source>
        <dbReference type="Proteomes" id="UP000285844"/>
    </source>
</evidence>
<evidence type="ECO:0000256" key="5">
    <source>
        <dbReference type="SAM" id="SignalP"/>
    </source>
</evidence>
<dbReference type="RefSeq" id="WP_118264893.1">
    <property type="nucleotide sequence ID" value="NZ_QRKY01000001.1"/>
</dbReference>
<name>A0A413YRI7_9FIRM</name>
<feature type="region of interest" description="Disordered" evidence="4">
    <location>
        <begin position="133"/>
        <end position="152"/>
    </location>
</feature>
<comment type="caution">
    <text evidence="6">The sequence shown here is derived from an EMBL/GenBank/DDBJ whole genome shotgun (WGS) entry which is preliminary data.</text>
</comment>
<evidence type="ECO:0000256" key="2">
    <source>
        <dbReference type="ARBA" id="ARBA00022448"/>
    </source>
</evidence>
<dbReference type="GO" id="GO:0046872">
    <property type="term" value="F:metal ion binding"/>
    <property type="evidence" value="ECO:0007669"/>
    <property type="project" value="InterPro"/>
</dbReference>
<evidence type="ECO:0000256" key="4">
    <source>
        <dbReference type="SAM" id="MobiDB-lite"/>
    </source>
</evidence>
<proteinExistence type="inferred from homology"/>
<dbReference type="AlphaFoldDB" id="A0A413YRI7"/>
<dbReference type="PANTHER" id="PTHR42953">
    <property type="entry name" value="HIGH-AFFINITY ZINC UPTAKE SYSTEM PROTEIN ZNUA-RELATED"/>
    <property type="match status" value="1"/>
</dbReference>
<dbReference type="GO" id="GO:0030001">
    <property type="term" value="P:metal ion transport"/>
    <property type="evidence" value="ECO:0007669"/>
    <property type="project" value="InterPro"/>
</dbReference>